<keyword evidence="5" id="KW-0732">Signal</keyword>
<evidence type="ECO:0000256" key="3">
    <source>
        <dbReference type="ARBA" id="ARBA00023004"/>
    </source>
</evidence>
<keyword evidence="2 4" id="KW-0479">Metal-binding</keyword>
<evidence type="ECO:0000313" key="8">
    <source>
        <dbReference type="Proteomes" id="UP000283522"/>
    </source>
</evidence>
<dbReference type="PANTHER" id="PTHR35008:SF4">
    <property type="entry name" value="BLL4482 PROTEIN"/>
    <property type="match status" value="1"/>
</dbReference>
<dbReference type="EMBL" id="QXML01000004">
    <property type="protein sequence ID" value="RIW15765.1"/>
    <property type="molecule type" value="Genomic_DNA"/>
</dbReference>
<evidence type="ECO:0000256" key="5">
    <source>
        <dbReference type="SAM" id="SignalP"/>
    </source>
</evidence>
<dbReference type="PANTHER" id="PTHR35008">
    <property type="entry name" value="BLL4482 PROTEIN-RELATED"/>
    <property type="match status" value="1"/>
</dbReference>
<dbReference type="Gene3D" id="1.10.760.10">
    <property type="entry name" value="Cytochrome c-like domain"/>
    <property type="match status" value="1"/>
</dbReference>
<keyword evidence="8" id="KW-1185">Reference proteome</keyword>
<sequence length="201" mass="21698">MKKLTFFALAALPAALVLTQCQQAKTDATATPEPTETYGGYASREELGEHLVTIAGCHDCHTPKKMGPNGPQLDMENALSGHPATLPIPDLNRAELESKGAAASQTMTAWIGPWGVSFSSNITSDATGIGNWTEEQFFTALRQGKSKGIATNRQMLPPMPYEMFAHMTDDEIRAIFAYLKSTKPVNNVVPEPLPPLSAQPQ</sequence>
<evidence type="ECO:0000259" key="6">
    <source>
        <dbReference type="PROSITE" id="PS51007"/>
    </source>
</evidence>
<feature type="chain" id="PRO_5019302438" evidence="5">
    <location>
        <begin position="25"/>
        <end position="201"/>
    </location>
</feature>
<dbReference type="PROSITE" id="PS51007">
    <property type="entry name" value="CYTC"/>
    <property type="match status" value="1"/>
</dbReference>
<reference evidence="7 8" key="1">
    <citation type="submission" date="2018-09" db="EMBL/GenBank/DDBJ databases">
        <authorList>
            <person name="Wang X."/>
            <person name="Du Z."/>
        </authorList>
    </citation>
    <scope>NUCLEOTIDE SEQUENCE [LARGE SCALE GENOMIC DNA]</scope>
    <source>
        <strain evidence="7 8">N3</strain>
    </source>
</reference>
<dbReference type="RefSeq" id="WP_119477692.1">
    <property type="nucleotide sequence ID" value="NZ_QXML01000004.1"/>
</dbReference>
<dbReference type="AlphaFoldDB" id="A0A418PSH9"/>
<accession>A0A418PSH9</accession>
<evidence type="ECO:0000256" key="2">
    <source>
        <dbReference type="ARBA" id="ARBA00022723"/>
    </source>
</evidence>
<feature type="domain" description="Cytochrome c" evidence="6">
    <location>
        <begin position="43"/>
        <end position="183"/>
    </location>
</feature>
<organism evidence="7 8">
    <name type="scientific">Algoriphagus lacus</name>
    <dbReference type="NCBI Taxonomy" id="2056311"/>
    <lineage>
        <taxon>Bacteria</taxon>
        <taxon>Pseudomonadati</taxon>
        <taxon>Bacteroidota</taxon>
        <taxon>Cytophagia</taxon>
        <taxon>Cytophagales</taxon>
        <taxon>Cyclobacteriaceae</taxon>
        <taxon>Algoriphagus</taxon>
    </lineage>
</organism>
<evidence type="ECO:0000256" key="4">
    <source>
        <dbReference type="PROSITE-ProRule" id="PRU00433"/>
    </source>
</evidence>
<dbReference type="GO" id="GO:0046872">
    <property type="term" value="F:metal ion binding"/>
    <property type="evidence" value="ECO:0007669"/>
    <property type="project" value="UniProtKB-KW"/>
</dbReference>
<proteinExistence type="predicted"/>
<dbReference type="InterPro" id="IPR051459">
    <property type="entry name" value="Cytochrome_c-type_DH"/>
</dbReference>
<dbReference type="SUPFAM" id="SSF46626">
    <property type="entry name" value="Cytochrome c"/>
    <property type="match status" value="1"/>
</dbReference>
<dbReference type="Proteomes" id="UP000283522">
    <property type="component" value="Unassembled WGS sequence"/>
</dbReference>
<name>A0A418PSH9_9BACT</name>
<comment type="caution">
    <text evidence="7">The sequence shown here is derived from an EMBL/GenBank/DDBJ whole genome shotgun (WGS) entry which is preliminary data.</text>
</comment>
<evidence type="ECO:0000313" key="7">
    <source>
        <dbReference type="EMBL" id="RIW15765.1"/>
    </source>
</evidence>
<dbReference type="InterPro" id="IPR036909">
    <property type="entry name" value="Cyt_c-like_dom_sf"/>
</dbReference>
<keyword evidence="3 4" id="KW-0408">Iron</keyword>
<protein>
    <submittedName>
        <fullName evidence="7">Diheme cytochrome c-553</fullName>
    </submittedName>
</protein>
<evidence type="ECO:0000256" key="1">
    <source>
        <dbReference type="ARBA" id="ARBA00022617"/>
    </source>
</evidence>
<dbReference type="OrthoDB" id="9809720at2"/>
<dbReference type="InterPro" id="IPR009056">
    <property type="entry name" value="Cyt_c-like_dom"/>
</dbReference>
<feature type="signal peptide" evidence="5">
    <location>
        <begin position="1"/>
        <end position="24"/>
    </location>
</feature>
<keyword evidence="1 4" id="KW-0349">Heme</keyword>
<dbReference type="GO" id="GO:0009055">
    <property type="term" value="F:electron transfer activity"/>
    <property type="evidence" value="ECO:0007669"/>
    <property type="project" value="InterPro"/>
</dbReference>
<dbReference type="GO" id="GO:0020037">
    <property type="term" value="F:heme binding"/>
    <property type="evidence" value="ECO:0007669"/>
    <property type="project" value="InterPro"/>
</dbReference>
<gene>
    <name evidence="7" type="ORF">D0X99_10095</name>
</gene>